<feature type="region of interest" description="Disordered" evidence="1">
    <location>
        <begin position="648"/>
        <end position="753"/>
    </location>
</feature>
<comment type="caution">
    <text evidence="2">The sequence shown here is derived from an EMBL/GenBank/DDBJ whole genome shotgun (WGS) entry which is preliminary data.</text>
</comment>
<sequence length="966" mass="114612">MINEENCGFYLQYLVKITEEKGISYDEIPEEYIKYFTIPGLEQALNISFPVPPLNWSEVEKYIDSNTFMDFNSLYQGISTKFENLTDKLYASYYFITHNIAYNKNRNQYSDRNSVSFDEIIADKKGIEKDYYSLFFELAKRFGISSKSIYVTKFHDSMTYSNRKNPPNQPNFEYQTFFIEVDSVPFIINPFEGAETDKYEKKREIFGKFYFLIPYSRFLTSYFPEKMFQNYNFTWEQFKLLNHTVTSKEVSFESSPFEFLNAKDGTVTFYFSCLPPSKDLRAGTKHKEGDEWKSKSLGNYLTFKCLNKNVKNRLFSGKPELKRERYVLKAKFPEKGEWLVFIDEGYSDFINFKCKVENPIEIPREIKGSSKSTVNFTPIVPNGGFTELNKRYARIRFSIKKKYSDLLIKLFKADRESLKEEGEEINESDFHCSTFTLEFPFKLPSESEDLVEEWILVSFPDDGCWMVNIWFNKEGTRYMYGVDYFFDVKGEKANITSPIFDVPKSRTFSSMDSSKPDEIWAIPNSSIVVVKGLKTTFHVFSKKNVSVYFSRCESEIELTEISEKPTDKSGIFDREFSANFTQYGSYNLIIESSSTWNQKYCVVENDLLEETKEEASLMNNFKGSFEDGNEDVDDIPLEIKNNVEKMLKNAVTQNSERKKRETKEREKIEKEKKEEKEKEKLKRQKQREKEDQEAREMFELEDKEELKRRSKLDELEKYEREAREKREKDMKKLSKSRLGKSAQNQNQDPKEIETLNKKIESLEKEKENLKKRFIEMERKEKEMKEKFDKDIQKLQNEWSTKDQEFIGQMKLKAEKRQRENEEFSQQEKSKHKKKIDELSSKIAEIENTMKEGKDKKQKIVSLQEEIVNEERDEFVILSSRQEKLEREQKQDEKLINERIKENEKNDSDVEESEEESLEKIKKKYTREEKSLPPRIKNQTLTDNQNDKRSQSQLNSKETKSKTCLLI</sequence>
<gene>
    <name evidence="2" type="ORF">M9Y10_035662</name>
</gene>
<protein>
    <recommendedName>
        <fullName evidence="4">Transglutaminase-like domain-containing protein</fullName>
    </recommendedName>
</protein>
<reference evidence="2 3" key="1">
    <citation type="submission" date="2024-04" db="EMBL/GenBank/DDBJ databases">
        <title>Tritrichomonas musculus Genome.</title>
        <authorList>
            <person name="Alves-Ferreira E."/>
            <person name="Grigg M."/>
            <person name="Lorenzi H."/>
            <person name="Galac M."/>
        </authorList>
    </citation>
    <scope>NUCLEOTIDE SEQUENCE [LARGE SCALE GENOMIC DNA]</scope>
    <source>
        <strain evidence="2 3">EAF2021</strain>
    </source>
</reference>
<keyword evidence="3" id="KW-1185">Reference proteome</keyword>
<accession>A0ABR2GXF0</accession>
<dbReference type="EMBL" id="JAPFFF010000056">
    <property type="protein sequence ID" value="KAK8838242.1"/>
    <property type="molecule type" value="Genomic_DNA"/>
</dbReference>
<feature type="region of interest" description="Disordered" evidence="1">
    <location>
        <begin position="880"/>
        <end position="966"/>
    </location>
</feature>
<proteinExistence type="predicted"/>
<dbReference type="Gene3D" id="3.10.620.30">
    <property type="match status" value="1"/>
</dbReference>
<feature type="compositionally biased region" description="Basic and acidic residues" evidence="1">
    <location>
        <begin position="687"/>
        <end position="732"/>
    </location>
</feature>
<evidence type="ECO:0000313" key="3">
    <source>
        <dbReference type="Proteomes" id="UP001470230"/>
    </source>
</evidence>
<evidence type="ECO:0000313" key="2">
    <source>
        <dbReference type="EMBL" id="KAK8838242.1"/>
    </source>
</evidence>
<dbReference type="Proteomes" id="UP001470230">
    <property type="component" value="Unassembled WGS sequence"/>
</dbReference>
<organism evidence="2 3">
    <name type="scientific">Tritrichomonas musculus</name>
    <dbReference type="NCBI Taxonomy" id="1915356"/>
    <lineage>
        <taxon>Eukaryota</taxon>
        <taxon>Metamonada</taxon>
        <taxon>Parabasalia</taxon>
        <taxon>Tritrichomonadida</taxon>
        <taxon>Tritrichomonadidae</taxon>
        <taxon>Tritrichomonas</taxon>
    </lineage>
</organism>
<feature type="compositionally biased region" description="Basic and acidic residues" evidence="1">
    <location>
        <begin position="655"/>
        <end position="680"/>
    </location>
</feature>
<name>A0ABR2GXF0_9EUKA</name>
<feature type="compositionally biased region" description="Basic and acidic residues" evidence="1">
    <location>
        <begin position="880"/>
        <end position="907"/>
    </location>
</feature>
<feature type="region of interest" description="Disordered" evidence="1">
    <location>
        <begin position="812"/>
        <end position="836"/>
    </location>
</feature>
<evidence type="ECO:0008006" key="4">
    <source>
        <dbReference type="Google" id="ProtNLM"/>
    </source>
</evidence>
<evidence type="ECO:0000256" key="1">
    <source>
        <dbReference type="SAM" id="MobiDB-lite"/>
    </source>
</evidence>